<evidence type="ECO:0000313" key="1">
    <source>
        <dbReference type="EMBL" id="TKG73511.1"/>
    </source>
</evidence>
<evidence type="ECO:0008006" key="3">
    <source>
        <dbReference type="Google" id="ProtNLM"/>
    </source>
</evidence>
<dbReference type="EMBL" id="SWMS01000001">
    <property type="protein sequence ID" value="TKG73511.1"/>
    <property type="molecule type" value="Genomic_DNA"/>
</dbReference>
<keyword evidence="2" id="KW-1185">Reference proteome</keyword>
<protein>
    <recommendedName>
        <fullName evidence="3">YbaB/EbfC family DNA-binding protein</fullName>
    </recommendedName>
</protein>
<sequence length="150" mass="15657">MTDPSAESVPVLAPGAAFASGAAAALAPVAEDLETVRDQVRTGDLKLDPDAAHRLLASINAVQSRVHTLIADCGDRIDQPLRFGDNFVGRTMGERLRGAASGGADAAIPVLEEFALQLEKLDEIVRRAAGLIAEADTDASEQLARIGEVD</sequence>
<dbReference type="RefSeq" id="WP_113642698.1">
    <property type="nucleotide sequence ID" value="NZ_SWMS01000001.1"/>
</dbReference>
<accession>A0ABY2SD97</accession>
<gene>
    <name evidence="1" type="ORF">FCN18_02820</name>
</gene>
<name>A0ABY2SD97_9PSEU</name>
<reference evidence="1 2" key="1">
    <citation type="journal article" date="2015" name="Antonie Van Leeuwenhoek">
        <title>Prauserella endophytica sp. nov., an endophytic actinobacterium isolated from Tamarix taklamakanensis.</title>
        <authorList>
            <person name="Liu J.M."/>
            <person name="Habden X."/>
            <person name="Guo L."/>
            <person name="Tuo L."/>
            <person name="Jiang Z.K."/>
            <person name="Liu S.W."/>
            <person name="Liu X.F."/>
            <person name="Chen L."/>
            <person name="Li R.F."/>
            <person name="Zhang Y.Q."/>
            <person name="Sun C.H."/>
        </authorList>
    </citation>
    <scope>NUCLEOTIDE SEQUENCE [LARGE SCALE GENOMIC DNA]</scope>
    <source>
        <strain evidence="1 2">CGMCC 4.7182</strain>
    </source>
</reference>
<comment type="caution">
    <text evidence="1">The sequence shown here is derived from an EMBL/GenBank/DDBJ whole genome shotgun (WGS) entry which is preliminary data.</text>
</comment>
<evidence type="ECO:0000313" key="2">
    <source>
        <dbReference type="Proteomes" id="UP000309992"/>
    </source>
</evidence>
<organism evidence="1 2">
    <name type="scientific">Prauserella endophytica</name>
    <dbReference type="NCBI Taxonomy" id="1592324"/>
    <lineage>
        <taxon>Bacteria</taxon>
        <taxon>Bacillati</taxon>
        <taxon>Actinomycetota</taxon>
        <taxon>Actinomycetes</taxon>
        <taxon>Pseudonocardiales</taxon>
        <taxon>Pseudonocardiaceae</taxon>
        <taxon>Prauserella</taxon>
        <taxon>Prauserella coralliicola group</taxon>
    </lineage>
</organism>
<dbReference type="Proteomes" id="UP000309992">
    <property type="component" value="Unassembled WGS sequence"/>
</dbReference>
<proteinExistence type="predicted"/>